<dbReference type="InterPro" id="IPR002654">
    <property type="entry name" value="Glyco_trans_25"/>
</dbReference>
<accession>A0A347VKI6</accession>
<proteinExistence type="predicted"/>
<evidence type="ECO:0000259" key="1">
    <source>
        <dbReference type="Pfam" id="PF01755"/>
    </source>
</evidence>
<dbReference type="EMBL" id="JRMP02000003">
    <property type="protein sequence ID" value="TLD95305.1"/>
    <property type="molecule type" value="Genomic_DNA"/>
</dbReference>
<gene>
    <name evidence="2" type="ORF">DCO61_10200</name>
    <name evidence="3" type="ORF">LS64_002850</name>
</gene>
<dbReference type="OrthoDB" id="1100027at2"/>
<keyword evidence="3" id="KW-0808">Transferase</keyword>
<reference evidence="2 5" key="4">
    <citation type="submission" date="2019-12" db="EMBL/GenBank/DDBJ databases">
        <title>Multi-Generational Helicobacter saguini Isolates.</title>
        <authorList>
            <person name="Mannion A."/>
            <person name="Shen Z."/>
            <person name="Fox J.G."/>
        </authorList>
    </citation>
    <scope>NUCLEOTIDE SEQUENCE [LARGE SCALE GENOMIC DNA]</scope>
    <source>
        <strain evidence="2">16-048</strain>
        <strain evidence="5">16-048 (F4)</strain>
    </source>
</reference>
<dbReference type="Proteomes" id="UP000029714">
    <property type="component" value="Unassembled WGS sequence"/>
</dbReference>
<dbReference type="AlphaFoldDB" id="A0A347VKI6"/>
<organism evidence="3 4">
    <name type="scientific">Helicobacter saguini</name>
    <dbReference type="NCBI Taxonomy" id="1548018"/>
    <lineage>
        <taxon>Bacteria</taxon>
        <taxon>Pseudomonadati</taxon>
        <taxon>Campylobacterota</taxon>
        <taxon>Epsilonproteobacteria</taxon>
        <taxon>Campylobacterales</taxon>
        <taxon>Helicobacteraceae</taxon>
        <taxon>Helicobacter</taxon>
    </lineage>
</organism>
<evidence type="ECO:0000313" key="5">
    <source>
        <dbReference type="Proteomes" id="UP000477070"/>
    </source>
</evidence>
<keyword evidence="4" id="KW-1185">Reference proteome</keyword>
<feature type="domain" description="Glycosyl transferase family 25" evidence="1">
    <location>
        <begin position="2"/>
        <end position="181"/>
    </location>
</feature>
<evidence type="ECO:0000313" key="2">
    <source>
        <dbReference type="EMBL" id="MWV70358.1"/>
    </source>
</evidence>
<evidence type="ECO:0000313" key="4">
    <source>
        <dbReference type="Proteomes" id="UP000029714"/>
    </source>
</evidence>
<reference evidence="3" key="3">
    <citation type="submission" date="2018-04" db="EMBL/GenBank/DDBJ databases">
        <authorList>
            <person name="Sheh A."/>
            <person name="Shen Z."/>
            <person name="Mannion A.J."/>
            <person name="Fox J.G."/>
        </authorList>
    </citation>
    <scope>NUCLEOTIDE SEQUENCE</scope>
    <source>
        <strain evidence="3">MIT 97-6194</strain>
    </source>
</reference>
<reference evidence="3 4" key="1">
    <citation type="journal article" date="2014" name="Genome Announc.">
        <title>Draft genome sequences of eight enterohepatic helicobacter species isolated from both laboratory and wild rodents.</title>
        <authorList>
            <person name="Sheh A."/>
            <person name="Shen Z."/>
            <person name="Fox J.G."/>
        </authorList>
    </citation>
    <scope>NUCLEOTIDE SEQUENCE [LARGE SCALE GENOMIC DNA]</scope>
    <source>
        <strain evidence="3 4">MIT 97-6194</strain>
    </source>
</reference>
<dbReference type="Pfam" id="PF01755">
    <property type="entry name" value="Glyco_transf_25"/>
    <property type="match status" value="1"/>
</dbReference>
<dbReference type="Proteomes" id="UP000477070">
    <property type="component" value="Unassembled WGS sequence"/>
</dbReference>
<reference evidence="3 4" key="2">
    <citation type="journal article" date="2016" name="Infect. Immun.">
        <title>Helicobacter saguini, a Novel Helicobacter Isolated from Cotton-Top Tamarins with Ulcerative Colitis, Has Proinflammatory Properties and Induces Typhlocolitis and Dysplasia in Gnotobiotic IL-10-/- Mice.</title>
        <authorList>
            <person name="Shen Z."/>
            <person name="Mannion A."/>
            <person name="Whary M.T."/>
            <person name="Muthupalani S."/>
            <person name="Sheh A."/>
            <person name="Feng Y."/>
            <person name="Gong G."/>
            <person name="Vandamme P."/>
            <person name="Holcombe H.R."/>
            <person name="Paster B.J."/>
            <person name="Fox J.G."/>
        </authorList>
    </citation>
    <scope>NUCLEOTIDE SEQUENCE [LARGE SCALE GENOMIC DNA]</scope>
    <source>
        <strain evidence="3 4">MIT 97-6194</strain>
    </source>
</reference>
<dbReference type="EMBL" id="QBIU01000002">
    <property type="protein sequence ID" value="MWV70358.1"/>
    <property type="molecule type" value="Genomic_DNA"/>
</dbReference>
<evidence type="ECO:0000313" key="3">
    <source>
        <dbReference type="EMBL" id="TLD95305.1"/>
    </source>
</evidence>
<name>A0A347VKI6_9HELI</name>
<protein>
    <submittedName>
        <fullName evidence="3">Lipooligosaccharide biosynthesis glycosyltransferase</fullName>
    </submittedName>
</protein>
<comment type="caution">
    <text evidence="3">The sequence shown here is derived from an EMBL/GenBank/DDBJ whole genome shotgun (WGS) entry which is preliminary data.</text>
</comment>
<dbReference type="RefSeq" id="WP_052062750.1">
    <property type="nucleotide sequence ID" value="NZ_JRMP02000003.1"/>
</dbReference>
<sequence length="249" mass="29542">MKIFIINLERSVDRKEHMLKEIEKLKGDKDFQKYEFIFFKAIDSTSKEFAEFKNKYFSPYTCYMFHGRVMTDNEIACYASHFSLWQECIRLNEPIIVLEDDIIIESNFFSALDEIQNSKFSFVRGYFCDKNRDKFARQIGNSHFYYALKNLSGTQGYYITPRAAAAFSAAKKWEYPVDAFIEWGGAHKIDNIIYKPFFVSESELSPQATISRSINQNVPRIYKILRPFYRSFIAIKRFIFKLFYRAPKL</sequence>
<dbReference type="CDD" id="cd06532">
    <property type="entry name" value="Glyco_transf_25"/>
    <property type="match status" value="1"/>
</dbReference>
<dbReference type="GO" id="GO:0016740">
    <property type="term" value="F:transferase activity"/>
    <property type="evidence" value="ECO:0007669"/>
    <property type="project" value="UniProtKB-KW"/>
</dbReference>